<keyword evidence="7" id="KW-1185">Reference proteome</keyword>
<gene>
    <name evidence="6" type="ORF">EDL96_10325</name>
</gene>
<dbReference type="Gene3D" id="3.40.50.300">
    <property type="entry name" value="P-loop containing nucleotide triphosphate hydrolases"/>
    <property type="match status" value="1"/>
</dbReference>
<evidence type="ECO:0000313" key="6">
    <source>
        <dbReference type="EMBL" id="ROZ62307.1"/>
    </source>
</evidence>
<evidence type="ECO:0000256" key="2">
    <source>
        <dbReference type="ARBA" id="ARBA00022741"/>
    </source>
</evidence>
<proteinExistence type="predicted"/>
<dbReference type="GO" id="GO:0022857">
    <property type="term" value="F:transmembrane transporter activity"/>
    <property type="evidence" value="ECO:0007669"/>
    <property type="project" value="TreeGrafter"/>
</dbReference>
<dbReference type="PANTHER" id="PTHR24220">
    <property type="entry name" value="IMPORT ATP-BINDING PROTEIN"/>
    <property type="match status" value="1"/>
</dbReference>
<dbReference type="RefSeq" id="WP_123825810.1">
    <property type="nucleotide sequence ID" value="NZ_RKMF01000013.1"/>
</dbReference>
<dbReference type="Pfam" id="PF00005">
    <property type="entry name" value="ABC_tran"/>
    <property type="match status" value="1"/>
</dbReference>
<dbReference type="InterPro" id="IPR003439">
    <property type="entry name" value="ABC_transporter-like_ATP-bd"/>
</dbReference>
<dbReference type="GO" id="GO:0005886">
    <property type="term" value="C:plasma membrane"/>
    <property type="evidence" value="ECO:0007669"/>
    <property type="project" value="TreeGrafter"/>
</dbReference>
<dbReference type="PANTHER" id="PTHR24220:SF685">
    <property type="entry name" value="ABC TRANSPORTER RELATED"/>
    <property type="match status" value="1"/>
</dbReference>
<dbReference type="CDD" id="cd03255">
    <property type="entry name" value="ABC_MJ0796_LolCDE_FtsE"/>
    <property type="match status" value="1"/>
</dbReference>
<dbReference type="GO" id="GO:0005524">
    <property type="term" value="F:ATP binding"/>
    <property type="evidence" value="ECO:0007669"/>
    <property type="project" value="UniProtKB-KW"/>
</dbReference>
<dbReference type="AlphaFoldDB" id="A0A3N3ZRF2"/>
<evidence type="ECO:0000256" key="4">
    <source>
        <dbReference type="SAM" id="MobiDB-lite"/>
    </source>
</evidence>
<protein>
    <submittedName>
        <fullName evidence="6">ABC transporter ATP-binding protein</fullName>
    </submittedName>
</protein>
<comment type="caution">
    <text evidence="6">The sequence shown here is derived from an EMBL/GenBank/DDBJ whole genome shotgun (WGS) entry which is preliminary data.</text>
</comment>
<dbReference type="EMBL" id="RKMF01000013">
    <property type="protein sequence ID" value="ROZ62307.1"/>
    <property type="molecule type" value="Genomic_DNA"/>
</dbReference>
<name>A0A3N3ZRF2_9MICC</name>
<dbReference type="InterPro" id="IPR027417">
    <property type="entry name" value="P-loop_NTPase"/>
</dbReference>
<reference evidence="6 7" key="1">
    <citation type="submission" date="2018-10" db="EMBL/GenBank/DDBJ databases">
        <title>Kocuria sp. M5W7-7, whole genome shotgun sequence.</title>
        <authorList>
            <person name="Tuo L."/>
        </authorList>
    </citation>
    <scope>NUCLEOTIDE SEQUENCE [LARGE SCALE GENOMIC DNA]</scope>
    <source>
        <strain evidence="6 7">M5W7-7</strain>
    </source>
</reference>
<evidence type="ECO:0000313" key="7">
    <source>
        <dbReference type="Proteomes" id="UP000270616"/>
    </source>
</evidence>
<keyword evidence="1" id="KW-0813">Transport</keyword>
<dbReference type="InterPro" id="IPR003593">
    <property type="entry name" value="AAA+_ATPase"/>
</dbReference>
<sequence length="254" mass="26792">MTHPQLQAVNLSQFYGPTAALDHLDLIIHRGQSVAIMGPSGSGKTTLLHALAGIDVPQDGEVYFHGATGAEAVHVMSAEQRAELRLKHFGFVFQAGLMLTELTVVENVALPLMLSGVDRASAYQTASAWLNRLGLEGMGDRRLGQLSGGQAQRVAIARAQVCGPEVIFADEPTGALDSVTSAEVLQALLESTAERGATLVVVTHDEHVAARCARTIRLRDGRIVADSEAADSEAADLNVPRAGAARTTSERVAP</sequence>
<dbReference type="InterPro" id="IPR015854">
    <property type="entry name" value="ABC_transpr_LolD-like"/>
</dbReference>
<keyword evidence="3 6" id="KW-0067">ATP-binding</keyword>
<dbReference type="InterPro" id="IPR017911">
    <property type="entry name" value="MacB-like_ATP-bd"/>
</dbReference>
<feature type="domain" description="ABC transporter" evidence="5">
    <location>
        <begin position="6"/>
        <end position="245"/>
    </location>
</feature>
<dbReference type="SMART" id="SM00382">
    <property type="entry name" value="AAA"/>
    <property type="match status" value="1"/>
</dbReference>
<dbReference type="Proteomes" id="UP000270616">
    <property type="component" value="Unassembled WGS sequence"/>
</dbReference>
<evidence type="ECO:0000256" key="1">
    <source>
        <dbReference type="ARBA" id="ARBA00022448"/>
    </source>
</evidence>
<organism evidence="6 7">
    <name type="scientific">Kocuria soli</name>
    <dbReference type="NCBI Taxonomy" id="2485125"/>
    <lineage>
        <taxon>Bacteria</taxon>
        <taxon>Bacillati</taxon>
        <taxon>Actinomycetota</taxon>
        <taxon>Actinomycetes</taxon>
        <taxon>Micrococcales</taxon>
        <taxon>Micrococcaceae</taxon>
        <taxon>Kocuria</taxon>
    </lineage>
</organism>
<evidence type="ECO:0000256" key="3">
    <source>
        <dbReference type="ARBA" id="ARBA00022840"/>
    </source>
</evidence>
<dbReference type="PROSITE" id="PS50893">
    <property type="entry name" value="ABC_TRANSPORTER_2"/>
    <property type="match status" value="1"/>
</dbReference>
<feature type="region of interest" description="Disordered" evidence="4">
    <location>
        <begin position="229"/>
        <end position="254"/>
    </location>
</feature>
<dbReference type="GO" id="GO:0016887">
    <property type="term" value="F:ATP hydrolysis activity"/>
    <property type="evidence" value="ECO:0007669"/>
    <property type="project" value="InterPro"/>
</dbReference>
<accession>A0A3N3ZRF2</accession>
<dbReference type="SUPFAM" id="SSF52540">
    <property type="entry name" value="P-loop containing nucleoside triphosphate hydrolases"/>
    <property type="match status" value="1"/>
</dbReference>
<dbReference type="OrthoDB" id="9778572at2"/>
<evidence type="ECO:0000259" key="5">
    <source>
        <dbReference type="PROSITE" id="PS50893"/>
    </source>
</evidence>
<keyword evidence="2" id="KW-0547">Nucleotide-binding</keyword>